<dbReference type="CDD" id="cd00397">
    <property type="entry name" value="DNA_BRE_C"/>
    <property type="match status" value="1"/>
</dbReference>
<dbReference type="InterPro" id="IPR050808">
    <property type="entry name" value="Phage_Integrase"/>
</dbReference>
<accession>A0ABP7KAR9</accession>
<dbReference type="PROSITE" id="PS51898">
    <property type="entry name" value="TYR_RECOMBINASE"/>
    <property type="match status" value="1"/>
</dbReference>
<evidence type="ECO:0000256" key="3">
    <source>
        <dbReference type="ARBA" id="ARBA00023125"/>
    </source>
</evidence>
<proteinExistence type="inferred from homology"/>
<dbReference type="Gene3D" id="1.10.443.10">
    <property type="entry name" value="Intergrase catalytic core"/>
    <property type="match status" value="1"/>
</dbReference>
<dbReference type="PANTHER" id="PTHR30629">
    <property type="entry name" value="PROPHAGE INTEGRASE"/>
    <property type="match status" value="1"/>
</dbReference>
<feature type="domain" description="Tyr recombinase" evidence="5">
    <location>
        <begin position="125"/>
        <end position="342"/>
    </location>
</feature>
<evidence type="ECO:0000256" key="2">
    <source>
        <dbReference type="ARBA" id="ARBA00022908"/>
    </source>
</evidence>
<dbReference type="Proteomes" id="UP001501803">
    <property type="component" value="Unassembled WGS sequence"/>
</dbReference>
<dbReference type="InterPro" id="IPR010998">
    <property type="entry name" value="Integrase_recombinase_N"/>
</dbReference>
<dbReference type="InterPro" id="IPR053876">
    <property type="entry name" value="Phage_int_M"/>
</dbReference>
<dbReference type="EMBL" id="BAABCN010000002">
    <property type="protein sequence ID" value="GAA3871460.1"/>
    <property type="molecule type" value="Genomic_DNA"/>
</dbReference>
<keyword evidence="7" id="KW-1185">Reference proteome</keyword>
<dbReference type="Pfam" id="PF22022">
    <property type="entry name" value="Phage_int_M"/>
    <property type="match status" value="1"/>
</dbReference>
<evidence type="ECO:0000313" key="6">
    <source>
        <dbReference type="EMBL" id="GAA3871460.1"/>
    </source>
</evidence>
<protein>
    <submittedName>
        <fullName evidence="6">Tyrosine-type recombinase/integrase</fullName>
    </submittedName>
</protein>
<dbReference type="RefSeq" id="WP_345063671.1">
    <property type="nucleotide sequence ID" value="NZ_BAABCN010000002.1"/>
</dbReference>
<dbReference type="Pfam" id="PF00589">
    <property type="entry name" value="Phage_integrase"/>
    <property type="match status" value="1"/>
</dbReference>
<comment type="similarity">
    <text evidence="1">Belongs to the 'phage' integrase family.</text>
</comment>
<reference evidence="7" key="1">
    <citation type="journal article" date="2019" name="Int. J. Syst. Evol. Microbiol.">
        <title>The Global Catalogue of Microorganisms (GCM) 10K type strain sequencing project: providing services to taxonomists for standard genome sequencing and annotation.</title>
        <authorList>
            <consortium name="The Broad Institute Genomics Platform"/>
            <consortium name="The Broad Institute Genome Sequencing Center for Infectious Disease"/>
            <person name="Wu L."/>
            <person name="Ma J."/>
        </authorList>
    </citation>
    <scope>NUCLEOTIDE SEQUENCE [LARGE SCALE GENOMIC DNA]</scope>
    <source>
        <strain evidence="7">JCM 17021</strain>
    </source>
</reference>
<keyword evidence="2" id="KW-0229">DNA integration</keyword>
<evidence type="ECO:0000256" key="1">
    <source>
        <dbReference type="ARBA" id="ARBA00008857"/>
    </source>
</evidence>
<dbReference type="InterPro" id="IPR002104">
    <property type="entry name" value="Integrase_catalytic"/>
</dbReference>
<evidence type="ECO:0000313" key="7">
    <source>
        <dbReference type="Proteomes" id="UP001501803"/>
    </source>
</evidence>
<evidence type="ECO:0000256" key="4">
    <source>
        <dbReference type="ARBA" id="ARBA00023172"/>
    </source>
</evidence>
<gene>
    <name evidence="6" type="ORF">GCM10022381_13190</name>
</gene>
<keyword evidence="4" id="KW-0233">DNA recombination</keyword>
<dbReference type="InterPro" id="IPR013762">
    <property type="entry name" value="Integrase-like_cat_sf"/>
</dbReference>
<comment type="caution">
    <text evidence="6">The sequence shown here is derived from an EMBL/GenBank/DDBJ whole genome shotgun (WGS) entry which is preliminary data.</text>
</comment>
<evidence type="ECO:0000259" key="5">
    <source>
        <dbReference type="PROSITE" id="PS51898"/>
    </source>
</evidence>
<dbReference type="SUPFAM" id="SSF56349">
    <property type="entry name" value="DNA breaking-rejoining enzymes"/>
    <property type="match status" value="1"/>
</dbReference>
<name>A0ABP7KAR9_9MICO</name>
<keyword evidence="3" id="KW-0238">DNA-binding</keyword>
<organism evidence="6 7">
    <name type="scientific">Leifsonia kafniensis</name>
    <dbReference type="NCBI Taxonomy" id="475957"/>
    <lineage>
        <taxon>Bacteria</taxon>
        <taxon>Bacillati</taxon>
        <taxon>Actinomycetota</taxon>
        <taxon>Actinomycetes</taxon>
        <taxon>Micrococcales</taxon>
        <taxon>Microbacteriaceae</taxon>
        <taxon>Leifsonia</taxon>
    </lineage>
</organism>
<dbReference type="InterPro" id="IPR011010">
    <property type="entry name" value="DNA_brk_join_enz"/>
</dbReference>
<dbReference type="Gene3D" id="1.10.150.130">
    <property type="match status" value="1"/>
</dbReference>
<sequence length="347" mass="38615">MTAYFNTVVNGEDVPLLSGESTIAEACGVWLEEKRTADRVTQTTIEAYENSVRLIVVPMCGSIQLMDFNVPRCDSVLRRILKSRSPSDARKARGILSQVCGTAVRVGVMASNPVRDAQDLPTSEKKDSFLLPEQIGIVRDLMRSWKTDRSKGGTRPDVSKLEDGMFIMIGTSARIGEVLALRRRDVDLLADKPTIHIASTLTQTRKDGLTRKNSPKHKRQKRRVHLPKLAVEAVRSRLSEAGPKPDDFLFATRSGAPFSVSNFERLMRTFLKGNIEAMRDADIPVEEFTTHIFRRTSATLVERRGGIGLASRLLGHANEGITRAHYVVTDELVSDETATILDETLVW</sequence>
<dbReference type="PANTHER" id="PTHR30629:SF2">
    <property type="entry name" value="PROPHAGE INTEGRASE INTS-RELATED"/>
    <property type="match status" value="1"/>
</dbReference>